<keyword evidence="1 5" id="KW-0963">Cytoplasm</keyword>
<dbReference type="OrthoDB" id="8606430at2"/>
<name>A0A368KZI8_9BURK</name>
<dbReference type="InterPro" id="IPR007440">
    <property type="entry name" value="Chorismate--pyruvate_lyase"/>
</dbReference>
<evidence type="ECO:0000256" key="3">
    <source>
        <dbReference type="ARBA" id="ARBA00023239"/>
    </source>
</evidence>
<comment type="pathway">
    <text evidence="5">Cofactor biosynthesis; ubiquinone biosynthesis.</text>
</comment>
<comment type="caution">
    <text evidence="6">The sequence shown here is derived from an EMBL/GenBank/DDBJ whole genome shotgun (WGS) entry which is preliminary data.</text>
</comment>
<comment type="subcellular location">
    <subcellularLocation>
        <location evidence="5">Cytoplasm</location>
    </subcellularLocation>
</comment>
<dbReference type="InterPro" id="IPR028978">
    <property type="entry name" value="Chorismate_lyase_/UTRA_dom_sf"/>
</dbReference>
<dbReference type="GO" id="GO:0006744">
    <property type="term" value="P:ubiquinone biosynthetic process"/>
    <property type="evidence" value="ECO:0007669"/>
    <property type="project" value="UniProtKB-UniRule"/>
</dbReference>
<proteinExistence type="inferred from homology"/>
<dbReference type="Gene3D" id="3.40.1410.10">
    <property type="entry name" value="Chorismate lyase-like"/>
    <property type="match status" value="1"/>
</dbReference>
<evidence type="ECO:0000256" key="1">
    <source>
        <dbReference type="ARBA" id="ARBA00022490"/>
    </source>
</evidence>
<feature type="binding site" evidence="5">
    <location>
        <position position="75"/>
    </location>
    <ligand>
        <name>substrate</name>
    </ligand>
</feature>
<dbReference type="SUPFAM" id="SSF64288">
    <property type="entry name" value="Chorismate lyase-like"/>
    <property type="match status" value="1"/>
</dbReference>
<evidence type="ECO:0000256" key="2">
    <source>
        <dbReference type="ARBA" id="ARBA00022688"/>
    </source>
</evidence>
<dbReference type="RefSeq" id="WP_114403326.1">
    <property type="nucleotide sequence ID" value="NZ_QPGB01000005.1"/>
</dbReference>
<keyword evidence="4 5" id="KW-0670">Pyruvate</keyword>
<dbReference type="Pfam" id="PF04345">
    <property type="entry name" value="Chor_lyase"/>
    <property type="match status" value="1"/>
</dbReference>
<keyword evidence="2 5" id="KW-0831">Ubiquinone biosynthesis</keyword>
<reference evidence="6 7" key="1">
    <citation type="journal article" date="2018" name="Int. J. Syst. Evol. Microbiol.">
        <title>Parvibium lacunae gen. nov., sp. nov., a new member of the family Alcaligenaceae isolated from a freshwater pond.</title>
        <authorList>
            <person name="Chen W.M."/>
            <person name="Xie P.B."/>
            <person name="Hsu M.Y."/>
            <person name="Sheu S.Y."/>
        </authorList>
    </citation>
    <scope>NUCLEOTIDE SEQUENCE [LARGE SCALE GENOMIC DNA]</scope>
    <source>
        <strain evidence="6 7">KMB9</strain>
    </source>
</reference>
<dbReference type="Proteomes" id="UP000252357">
    <property type="component" value="Unassembled WGS sequence"/>
</dbReference>
<evidence type="ECO:0000313" key="7">
    <source>
        <dbReference type="Proteomes" id="UP000252357"/>
    </source>
</evidence>
<comment type="caution">
    <text evidence="5">Lacks conserved residue(s) required for the propagation of feature annotation.</text>
</comment>
<dbReference type="UniPathway" id="UPA00232"/>
<dbReference type="PANTHER" id="PTHR38683:SF1">
    <property type="entry name" value="CHORISMATE PYRUVATE-LYASE"/>
    <property type="match status" value="1"/>
</dbReference>
<evidence type="ECO:0000256" key="5">
    <source>
        <dbReference type="HAMAP-Rule" id="MF_01632"/>
    </source>
</evidence>
<evidence type="ECO:0000256" key="4">
    <source>
        <dbReference type="ARBA" id="ARBA00023317"/>
    </source>
</evidence>
<comment type="function">
    <text evidence="5">Removes the pyruvyl group from chorismate, with concomitant aromatization of the ring, to provide 4-hydroxybenzoate (4HB) for the ubiquinone pathway.</text>
</comment>
<sequence length="208" mass="23099">MTKASTPRCAHWRQAVPAGLSGAARDWVVQTDSLTRALQACGQFRVHCLHQGLAPVHADEWRALGLTRPGQVWQREVLLWLNDQPVVFAHTVVPLHHTAYDWPFFSELGHQSLGSALFSDPLIQRQALYFSHLLGKHPLLQKAQHALSTPLNSGKLTLASSGPQAQFAHTGCYARRSVFTRRQARMLVSEVFLPALFTAVSQPLLASR</sequence>
<dbReference type="EC" id="4.1.3.40" evidence="5"/>
<gene>
    <name evidence="5" type="primary">ubiC</name>
    <name evidence="6" type="ORF">DU000_10250</name>
</gene>
<feature type="binding site" evidence="5">
    <location>
        <position position="113"/>
    </location>
    <ligand>
        <name>substrate</name>
    </ligand>
</feature>
<dbReference type="GO" id="GO:0008813">
    <property type="term" value="F:chorismate lyase activity"/>
    <property type="evidence" value="ECO:0007669"/>
    <property type="project" value="UniProtKB-UniRule"/>
</dbReference>
<feature type="binding site" evidence="5">
    <location>
        <position position="190"/>
    </location>
    <ligand>
        <name>substrate</name>
    </ligand>
</feature>
<accession>A0A368KZI8</accession>
<organism evidence="6 7">
    <name type="scientific">Parvibium lacunae</name>
    <dbReference type="NCBI Taxonomy" id="1888893"/>
    <lineage>
        <taxon>Bacteria</taxon>
        <taxon>Pseudomonadati</taxon>
        <taxon>Pseudomonadota</taxon>
        <taxon>Betaproteobacteria</taxon>
        <taxon>Burkholderiales</taxon>
        <taxon>Alcaligenaceae</taxon>
        <taxon>Parvibium</taxon>
    </lineage>
</organism>
<comment type="similarity">
    <text evidence="5">Belongs to the UbiC family.</text>
</comment>
<keyword evidence="3 5" id="KW-0456">Lyase</keyword>
<evidence type="ECO:0000313" key="6">
    <source>
        <dbReference type="EMBL" id="RCS56723.1"/>
    </source>
</evidence>
<dbReference type="EMBL" id="QPGB01000005">
    <property type="protein sequence ID" value="RCS56723.1"/>
    <property type="molecule type" value="Genomic_DNA"/>
</dbReference>
<comment type="catalytic activity">
    <reaction evidence="5">
        <text>chorismate = 4-hydroxybenzoate + pyruvate</text>
        <dbReference type="Rhea" id="RHEA:16505"/>
        <dbReference type="ChEBI" id="CHEBI:15361"/>
        <dbReference type="ChEBI" id="CHEBI:17879"/>
        <dbReference type="ChEBI" id="CHEBI:29748"/>
        <dbReference type="EC" id="4.1.3.40"/>
    </reaction>
</comment>
<protein>
    <recommendedName>
        <fullName evidence="5">Probable chorismate pyruvate-lyase</fullName>
        <shortName evidence="5">CL</shortName>
        <shortName evidence="5">CPL</shortName>
        <ecNumber evidence="5">4.1.3.40</ecNumber>
    </recommendedName>
</protein>
<dbReference type="GO" id="GO:0005829">
    <property type="term" value="C:cytosol"/>
    <property type="evidence" value="ECO:0007669"/>
    <property type="project" value="TreeGrafter"/>
</dbReference>
<keyword evidence="7" id="KW-1185">Reference proteome</keyword>
<dbReference type="AlphaFoldDB" id="A0A368KZI8"/>
<dbReference type="GO" id="GO:0042866">
    <property type="term" value="P:pyruvate biosynthetic process"/>
    <property type="evidence" value="ECO:0007669"/>
    <property type="project" value="UniProtKB-UniRule"/>
</dbReference>
<dbReference type="HAMAP" id="MF_01632">
    <property type="entry name" value="UbiC"/>
    <property type="match status" value="1"/>
</dbReference>
<dbReference type="PANTHER" id="PTHR38683">
    <property type="entry name" value="CHORISMATE PYRUVATE-LYASE"/>
    <property type="match status" value="1"/>
</dbReference>